<gene>
    <name evidence="1" type="ORF">C1I63_18565</name>
</gene>
<dbReference type="EMBL" id="PZPL01000002">
    <property type="protein sequence ID" value="PTL71242.1"/>
    <property type="molecule type" value="Genomic_DNA"/>
</dbReference>
<name>A0A2T4UNZ0_9MICO</name>
<reference evidence="1 2" key="1">
    <citation type="submission" date="2018-03" db="EMBL/GenBank/DDBJ databases">
        <title>Bacteriophage NCPPB3778 and a type I-E CRISPR drive the evolution of the US Biological Select Agent, Rathayibacter toxicus.</title>
        <authorList>
            <person name="Davis E.W.II."/>
            <person name="Tabima J.F."/>
            <person name="Weisberg A.J."/>
            <person name="Dantas Lopes L."/>
            <person name="Wiseman M.S."/>
            <person name="Wiseman M.S."/>
            <person name="Pupko T."/>
            <person name="Belcher M.S."/>
            <person name="Sechler A.J."/>
            <person name="Tancos M.A."/>
            <person name="Schroeder B.K."/>
            <person name="Murray T.D."/>
            <person name="Luster D.G."/>
            <person name="Schneider W.L."/>
            <person name="Rogers E."/>
            <person name="Andreote F.D."/>
            <person name="Grunwald N.J."/>
            <person name="Putnam M.L."/>
            <person name="Chang J.H."/>
        </authorList>
    </citation>
    <scope>NUCLEOTIDE SEQUENCE [LARGE SCALE GENOMIC DNA]</scope>
    <source>
        <strain evidence="1 2">DSM 15933</strain>
    </source>
</reference>
<dbReference type="RefSeq" id="WP_107576049.1">
    <property type="nucleotide sequence ID" value="NZ_PZPL01000002.1"/>
</dbReference>
<protein>
    <recommendedName>
        <fullName evidence="3">DUF3562 domain-containing protein</fullName>
    </recommendedName>
</protein>
<keyword evidence="2" id="KW-1185">Reference proteome</keyword>
<dbReference type="AlphaFoldDB" id="A0A2T4UNZ0"/>
<evidence type="ECO:0008006" key="3">
    <source>
        <dbReference type="Google" id="ProtNLM"/>
    </source>
</evidence>
<proteinExistence type="predicted"/>
<accession>A0A2T4UNZ0</accession>
<dbReference type="NCBIfam" id="NF046112">
    <property type="entry name" value="MSMEG_6209_Nter"/>
    <property type="match status" value="1"/>
</dbReference>
<evidence type="ECO:0000313" key="1">
    <source>
        <dbReference type="EMBL" id="PTL71242.1"/>
    </source>
</evidence>
<organism evidence="1 2">
    <name type="scientific">Rathayibacter caricis DSM 15933</name>
    <dbReference type="NCBI Taxonomy" id="1328867"/>
    <lineage>
        <taxon>Bacteria</taxon>
        <taxon>Bacillati</taxon>
        <taxon>Actinomycetota</taxon>
        <taxon>Actinomycetes</taxon>
        <taxon>Micrococcales</taxon>
        <taxon>Microbacteriaceae</taxon>
        <taxon>Rathayibacter</taxon>
    </lineage>
</organism>
<dbReference type="Gene3D" id="1.10.8.1060">
    <property type="entry name" value="Corynebacterium glutamicum thioredoxin-dependent arsenate reductase, N-terminal domain"/>
    <property type="match status" value="1"/>
</dbReference>
<evidence type="ECO:0000313" key="2">
    <source>
        <dbReference type="Proteomes" id="UP000241085"/>
    </source>
</evidence>
<comment type="caution">
    <text evidence="1">The sequence shown here is derived from an EMBL/GenBank/DDBJ whole genome shotgun (WGS) entry which is preliminary data.</text>
</comment>
<dbReference type="Proteomes" id="UP000241085">
    <property type="component" value="Unassembled WGS sequence"/>
</dbReference>
<sequence length="73" mass="8482">MTTDFDPEQVVRDVTANVRKKFPDRSGEEVEPLVREELTGLQDRPVQDYLSVLTERAVKRRLKRENRADTPPS</sequence>